<dbReference type="SMART" id="SM00382">
    <property type="entry name" value="AAA"/>
    <property type="match status" value="1"/>
</dbReference>
<accession>A0ABU4JSU7</accession>
<comment type="domain">
    <text evidence="9">Composed of three domains: the N-terminal N domain, which is responsible for interactions with the ribosome, the central G domain, which binds GTP, and the C-terminal M domain, which binds the RNA and the signal sequence of the RNC.</text>
</comment>
<keyword evidence="3 9" id="KW-0378">Hydrolase</keyword>
<dbReference type="SUPFAM" id="SSF47446">
    <property type="entry name" value="Signal peptide-binding domain"/>
    <property type="match status" value="1"/>
</dbReference>
<evidence type="ECO:0000256" key="6">
    <source>
        <dbReference type="ARBA" id="ARBA00023135"/>
    </source>
</evidence>
<comment type="caution">
    <text evidence="12">The sequence shown here is derived from an EMBL/GenBank/DDBJ whole genome shotgun (WGS) entry which is preliminary data.</text>
</comment>
<keyword evidence="5 9" id="KW-0342">GTP-binding</keyword>
<comment type="subunit">
    <text evidence="9">Part of the signal recognition particle protein translocation system, which is composed of SRP and FtsY.</text>
</comment>
<evidence type="ECO:0000256" key="4">
    <source>
        <dbReference type="ARBA" id="ARBA00022884"/>
    </source>
</evidence>
<organism evidence="12 13">
    <name type="scientific">Clostridium tanneri</name>
    <dbReference type="NCBI Taxonomy" id="3037988"/>
    <lineage>
        <taxon>Bacteria</taxon>
        <taxon>Bacillati</taxon>
        <taxon>Bacillota</taxon>
        <taxon>Clostridia</taxon>
        <taxon>Eubacteriales</taxon>
        <taxon>Clostridiaceae</taxon>
        <taxon>Clostridium</taxon>
    </lineage>
</organism>
<dbReference type="PRINTS" id="PR00364">
    <property type="entry name" value="DISEASERSIST"/>
</dbReference>
<gene>
    <name evidence="9 12" type="primary">ffh</name>
    <name evidence="12" type="ORF">P8V03_07765</name>
</gene>
<evidence type="ECO:0000256" key="7">
    <source>
        <dbReference type="ARBA" id="ARBA00023274"/>
    </source>
</evidence>
<evidence type="ECO:0000256" key="9">
    <source>
        <dbReference type="HAMAP-Rule" id="MF_00306"/>
    </source>
</evidence>
<evidence type="ECO:0000256" key="1">
    <source>
        <dbReference type="ARBA" id="ARBA00005450"/>
    </source>
</evidence>
<dbReference type="Pfam" id="PF02881">
    <property type="entry name" value="SRP54_N"/>
    <property type="match status" value="1"/>
</dbReference>
<sequence length="450" mass="49426">MAFEGLASKLQETLKKLRGKGKLSEKDIKDAMREVKLALLEADVNYKVVKDFIKTVSEKCLGEEVLQSLTPGQHVIKIVNEELTSLMGSNESTIQYSSSGITIIMLVGLQGAGKTTMAGKLALQLRKKNKKPLLAACDIYRPAAIKQLQVVGKQIDVPVFTMGDKVSPVDISKGAVEYAKNNGLNVVIVDTAGRLHIDEELMNELKDVKDSVKPDEILLVVDSMTGQDAVNVANSFNDQLDISGVILTKLDGDTRGGAALSIRAMTGKPIKFIGIGEKMSDFEVFHPDRMSSRILGMGDVLSLIEKAQQSIDEDEAKKIGSRMLSQEFNLEDFLASMQQMKKLGPLNKLIEMMPGANMKELQGVDLSSSEKELAKIEAIINSMTIKERRNPSLISSSPSRKKRIAQGSGTTVQQVNKLLKDFENMKKMMKQMKGMQKGFNKKGLFGKLPF</sequence>
<evidence type="ECO:0000256" key="5">
    <source>
        <dbReference type="ARBA" id="ARBA00023134"/>
    </source>
</evidence>
<evidence type="ECO:0000256" key="10">
    <source>
        <dbReference type="SAM" id="MobiDB-lite"/>
    </source>
</evidence>
<feature type="binding site" evidence="9">
    <location>
        <begin position="108"/>
        <end position="115"/>
    </location>
    <ligand>
        <name>GTP</name>
        <dbReference type="ChEBI" id="CHEBI:37565"/>
    </ligand>
</feature>
<keyword evidence="7 9" id="KW-0687">Ribonucleoprotein</keyword>
<dbReference type="HAMAP" id="MF_00306">
    <property type="entry name" value="SRP54"/>
    <property type="match status" value="1"/>
</dbReference>
<dbReference type="PANTHER" id="PTHR11564">
    <property type="entry name" value="SIGNAL RECOGNITION PARTICLE 54K PROTEIN SRP54"/>
    <property type="match status" value="1"/>
</dbReference>
<dbReference type="InterPro" id="IPR004780">
    <property type="entry name" value="SRP"/>
</dbReference>
<dbReference type="InterPro" id="IPR022941">
    <property type="entry name" value="SRP54"/>
</dbReference>
<evidence type="ECO:0000259" key="11">
    <source>
        <dbReference type="PROSITE" id="PS00300"/>
    </source>
</evidence>
<evidence type="ECO:0000256" key="2">
    <source>
        <dbReference type="ARBA" id="ARBA00022741"/>
    </source>
</evidence>
<dbReference type="SMART" id="SM00962">
    <property type="entry name" value="SRP54"/>
    <property type="match status" value="1"/>
</dbReference>
<protein>
    <recommendedName>
        <fullName evidence="9">Signal recognition particle protein</fullName>
        <ecNumber evidence="9">3.6.5.4</ecNumber>
    </recommendedName>
    <alternativeName>
        <fullName evidence="9">Fifty-four homolog</fullName>
    </alternativeName>
</protein>
<feature type="domain" description="SRP54-type proteins GTP-binding" evidence="11">
    <location>
        <begin position="269"/>
        <end position="282"/>
    </location>
</feature>
<dbReference type="Gene3D" id="3.40.50.300">
    <property type="entry name" value="P-loop containing nucleotide triphosphate hydrolases"/>
    <property type="match status" value="1"/>
</dbReference>
<evidence type="ECO:0000313" key="13">
    <source>
        <dbReference type="Proteomes" id="UP001281656"/>
    </source>
</evidence>
<keyword evidence="4 9" id="KW-0694">RNA-binding</keyword>
<feature type="region of interest" description="Disordered" evidence="10">
    <location>
        <begin position="390"/>
        <end position="410"/>
    </location>
</feature>
<keyword evidence="6 9" id="KW-0733">Signal recognition particle</keyword>
<dbReference type="Pfam" id="PF00448">
    <property type="entry name" value="SRP54"/>
    <property type="match status" value="1"/>
</dbReference>
<dbReference type="EMBL" id="JARUJP010000007">
    <property type="protein sequence ID" value="MDW8801051.1"/>
    <property type="molecule type" value="Genomic_DNA"/>
</dbReference>
<dbReference type="InterPro" id="IPR036891">
    <property type="entry name" value="Signal_recog_part_SRP54_M_sf"/>
</dbReference>
<evidence type="ECO:0000313" key="12">
    <source>
        <dbReference type="EMBL" id="MDW8801051.1"/>
    </source>
</evidence>
<dbReference type="CDD" id="cd18539">
    <property type="entry name" value="SRP_G"/>
    <property type="match status" value="1"/>
</dbReference>
<dbReference type="InterPro" id="IPR004125">
    <property type="entry name" value="Signal_recog_particle_SRP54_M"/>
</dbReference>
<name>A0ABU4JSU7_9CLOT</name>
<dbReference type="PANTHER" id="PTHR11564:SF5">
    <property type="entry name" value="SIGNAL RECOGNITION PARTICLE SUBUNIT SRP54"/>
    <property type="match status" value="1"/>
</dbReference>
<keyword evidence="13" id="KW-1185">Reference proteome</keyword>
<dbReference type="EC" id="3.6.5.4" evidence="9"/>
<comment type="function">
    <text evidence="9">Involved in targeting and insertion of nascent membrane proteins into the cytoplasmic membrane. Binds to the hydrophobic signal sequence of the ribosome-nascent chain (RNC) as it emerges from the ribosomes. The SRP-RNC complex is then targeted to the cytoplasmic membrane where it interacts with the SRP receptor FtsY.</text>
</comment>
<feature type="binding site" evidence="9">
    <location>
        <begin position="190"/>
        <end position="194"/>
    </location>
    <ligand>
        <name>GTP</name>
        <dbReference type="ChEBI" id="CHEBI:37565"/>
    </ligand>
</feature>
<dbReference type="InterPro" id="IPR003593">
    <property type="entry name" value="AAA+_ATPase"/>
</dbReference>
<evidence type="ECO:0000256" key="3">
    <source>
        <dbReference type="ARBA" id="ARBA00022801"/>
    </source>
</evidence>
<dbReference type="SUPFAM" id="SSF52540">
    <property type="entry name" value="P-loop containing nucleoside triphosphate hydrolases"/>
    <property type="match status" value="1"/>
</dbReference>
<reference evidence="12 13" key="1">
    <citation type="submission" date="2023-04" db="EMBL/GenBank/DDBJ databases">
        <title>Clostridium tannerae sp. nov., isolated from the fecal material of an alpaca.</title>
        <authorList>
            <person name="Miller S."/>
            <person name="Hendry M."/>
            <person name="King J."/>
            <person name="Sankaranarayanan K."/>
            <person name="Lawson P.A."/>
        </authorList>
    </citation>
    <scope>NUCLEOTIDE SEQUENCE [LARGE SCALE GENOMIC DNA]</scope>
    <source>
        <strain evidence="12 13">A1-XYC3</strain>
    </source>
</reference>
<comment type="subcellular location">
    <subcellularLocation>
        <location evidence="9">Cytoplasm</location>
    </subcellularLocation>
    <text evidence="9">The SRP-RNC complex is targeted to the cytoplasmic membrane.</text>
</comment>
<comment type="similarity">
    <text evidence="1 9">Belongs to the GTP-binding SRP family. SRP54 subfamily.</text>
</comment>
<dbReference type="RefSeq" id="WP_261671557.1">
    <property type="nucleotide sequence ID" value="NZ_JARUJP010000007.1"/>
</dbReference>
<keyword evidence="2 9" id="KW-0547">Nucleotide-binding</keyword>
<feature type="binding site" evidence="9">
    <location>
        <begin position="248"/>
        <end position="251"/>
    </location>
    <ligand>
        <name>GTP</name>
        <dbReference type="ChEBI" id="CHEBI:37565"/>
    </ligand>
</feature>
<keyword evidence="9" id="KW-0963">Cytoplasm</keyword>
<dbReference type="SMART" id="SM00963">
    <property type="entry name" value="SRP54_N"/>
    <property type="match status" value="1"/>
</dbReference>
<dbReference type="PROSITE" id="PS00300">
    <property type="entry name" value="SRP54"/>
    <property type="match status" value="1"/>
</dbReference>
<comment type="catalytic activity">
    <reaction evidence="8 9">
        <text>GTP + H2O = GDP + phosphate + H(+)</text>
        <dbReference type="Rhea" id="RHEA:19669"/>
        <dbReference type="ChEBI" id="CHEBI:15377"/>
        <dbReference type="ChEBI" id="CHEBI:15378"/>
        <dbReference type="ChEBI" id="CHEBI:37565"/>
        <dbReference type="ChEBI" id="CHEBI:43474"/>
        <dbReference type="ChEBI" id="CHEBI:58189"/>
        <dbReference type="EC" id="3.6.5.4"/>
    </reaction>
</comment>
<dbReference type="NCBIfam" id="TIGR00959">
    <property type="entry name" value="ffh"/>
    <property type="match status" value="1"/>
</dbReference>
<dbReference type="Pfam" id="PF02978">
    <property type="entry name" value="SRP_SPB"/>
    <property type="match status" value="1"/>
</dbReference>
<evidence type="ECO:0000256" key="8">
    <source>
        <dbReference type="ARBA" id="ARBA00048027"/>
    </source>
</evidence>
<dbReference type="InterPro" id="IPR027417">
    <property type="entry name" value="P-loop_NTPase"/>
</dbReference>
<dbReference type="Gene3D" id="1.20.120.140">
    <property type="entry name" value="Signal recognition particle SRP54, nucleotide-binding domain"/>
    <property type="match status" value="1"/>
</dbReference>
<dbReference type="Proteomes" id="UP001281656">
    <property type="component" value="Unassembled WGS sequence"/>
</dbReference>
<proteinExistence type="inferred from homology"/>
<dbReference type="InterPro" id="IPR013822">
    <property type="entry name" value="Signal_recog_particl_SRP54_hlx"/>
</dbReference>
<dbReference type="Gene3D" id="1.10.260.30">
    <property type="entry name" value="Signal recognition particle, SRP54 subunit, M-domain"/>
    <property type="match status" value="1"/>
</dbReference>
<dbReference type="InterPro" id="IPR000897">
    <property type="entry name" value="SRP54_GTPase_dom"/>
</dbReference>
<dbReference type="InterPro" id="IPR042101">
    <property type="entry name" value="SRP54_N_sf"/>
</dbReference>